<dbReference type="SMART" id="SM00331">
    <property type="entry name" value="PP2C_SIG"/>
    <property type="match status" value="1"/>
</dbReference>
<proteinExistence type="predicted"/>
<dbReference type="Pfam" id="PF07228">
    <property type="entry name" value="SpoIIE"/>
    <property type="match status" value="1"/>
</dbReference>
<dbReference type="EMBL" id="WBOT01000007">
    <property type="protein sequence ID" value="KAB2330553.1"/>
    <property type="molecule type" value="Genomic_DNA"/>
</dbReference>
<dbReference type="InterPro" id="IPR001932">
    <property type="entry name" value="PPM-type_phosphatase-like_dom"/>
</dbReference>
<protein>
    <submittedName>
        <fullName evidence="2">SpoIIE family protein phosphatase</fullName>
    </submittedName>
</protein>
<dbReference type="SUPFAM" id="SSF81606">
    <property type="entry name" value="PP2C-like"/>
    <property type="match status" value="1"/>
</dbReference>
<name>A0A7V7UW51_9BACI</name>
<dbReference type="InterPro" id="IPR039248">
    <property type="entry name" value="Ptase_RsbX"/>
</dbReference>
<dbReference type="Proteomes" id="UP000441354">
    <property type="component" value="Unassembled WGS sequence"/>
</dbReference>
<evidence type="ECO:0000313" key="3">
    <source>
        <dbReference type="Proteomes" id="UP000441354"/>
    </source>
</evidence>
<sequence length="198" mass="22221">MTERLNDKVEVVAFQTAKKGKDYCGDSYYYVATDEYYICVLADGLGSGQYANEASAAVTDIVEKHHNMDVDSLMKLCNQALLQKRGAAVSIFKFSFAEKELTYSCVGNIRFFLYSQSEKLTYPLPVTGYLSGRKQIFNTQRFKYEDKSKFLVYSDGINITGVKSLLKPFVPICHIAETIKKESATNDDDATFIIGSLL</sequence>
<feature type="domain" description="PPM-type phosphatase" evidence="1">
    <location>
        <begin position="8"/>
        <end position="197"/>
    </location>
</feature>
<dbReference type="PANTHER" id="PTHR35801:SF1">
    <property type="entry name" value="PHOSPHOSERINE PHOSPHATASE RSBX"/>
    <property type="match status" value="1"/>
</dbReference>
<dbReference type="InterPro" id="IPR036457">
    <property type="entry name" value="PPM-type-like_dom_sf"/>
</dbReference>
<dbReference type="Gene3D" id="3.60.40.10">
    <property type="entry name" value="PPM-type phosphatase domain"/>
    <property type="match status" value="1"/>
</dbReference>
<dbReference type="OrthoDB" id="1090916at2"/>
<dbReference type="AlphaFoldDB" id="A0A7V7UW51"/>
<gene>
    <name evidence="2" type="ORF">F7732_18055</name>
</gene>
<dbReference type="PANTHER" id="PTHR35801">
    <property type="entry name" value="PHOSPHOSERINE PHOSPHATASE RSBX"/>
    <property type="match status" value="1"/>
</dbReference>
<accession>A0A7V7UW51</accession>
<evidence type="ECO:0000259" key="1">
    <source>
        <dbReference type="SMART" id="SM00331"/>
    </source>
</evidence>
<organism evidence="2 3">
    <name type="scientific">Bacillus mesophilum</name>
    <dbReference type="NCBI Taxonomy" id="1071718"/>
    <lineage>
        <taxon>Bacteria</taxon>
        <taxon>Bacillati</taxon>
        <taxon>Bacillota</taxon>
        <taxon>Bacilli</taxon>
        <taxon>Bacillales</taxon>
        <taxon>Bacillaceae</taxon>
        <taxon>Bacillus</taxon>
    </lineage>
</organism>
<reference evidence="2 3" key="1">
    <citation type="journal article" date="2014" name="Arch. Microbiol.">
        <title>Bacillus mesophilum sp. nov., strain IITR-54T, a novel 4-chlorobiphenyl dechlorinating bacterium.</title>
        <authorList>
            <person name="Manickam N."/>
            <person name="Singh N.K."/>
            <person name="Bajaj A."/>
            <person name="Kumar R.M."/>
            <person name="Kaur G."/>
            <person name="Kaur N."/>
            <person name="Bala M."/>
            <person name="Kumar A."/>
            <person name="Mayilraj S."/>
        </authorList>
    </citation>
    <scope>NUCLEOTIDE SEQUENCE [LARGE SCALE GENOMIC DNA]</scope>
    <source>
        <strain evidence="2 3">IITR-54</strain>
    </source>
</reference>
<dbReference type="RefSeq" id="WP_151575488.1">
    <property type="nucleotide sequence ID" value="NZ_WBOT01000007.1"/>
</dbReference>
<evidence type="ECO:0000313" key="2">
    <source>
        <dbReference type="EMBL" id="KAB2330553.1"/>
    </source>
</evidence>
<comment type="caution">
    <text evidence="2">The sequence shown here is derived from an EMBL/GenBank/DDBJ whole genome shotgun (WGS) entry which is preliminary data.</text>
</comment>
<keyword evidence="3" id="KW-1185">Reference proteome</keyword>